<dbReference type="RefSeq" id="WP_021285219.1">
    <property type="nucleotide sequence ID" value="NZ_JAGGLL010000018.1"/>
</dbReference>
<gene>
    <name evidence="2" type="ORF">J2Z44_002428</name>
</gene>
<dbReference type="SUPFAM" id="SSF55729">
    <property type="entry name" value="Acyl-CoA N-acyltransferases (Nat)"/>
    <property type="match status" value="1"/>
</dbReference>
<sequence length="169" mass="19576">MKIELLRPTLEMEEMHHDFIREWEEAKENIVPYAARLLDKDYKTWLENTYKFEEICPDGFVPAHTLFLVEDNKRILGAINIRHYLNDYLLNYGGHIGYGIRPSERKKGYASLMLSLALSVAKELGINKALITCDKDNLGSARTIMKNGGVLENEVAEGERITQRYWIEL</sequence>
<organism evidence="2 3">
    <name type="scientific">Clostridium punense</name>
    <dbReference type="NCBI Taxonomy" id="1054297"/>
    <lineage>
        <taxon>Bacteria</taxon>
        <taxon>Bacillati</taxon>
        <taxon>Bacillota</taxon>
        <taxon>Clostridia</taxon>
        <taxon>Eubacteriales</taxon>
        <taxon>Clostridiaceae</taxon>
        <taxon>Clostridium</taxon>
    </lineage>
</organism>
<dbReference type="InterPro" id="IPR000182">
    <property type="entry name" value="GNAT_dom"/>
</dbReference>
<dbReference type="PANTHER" id="PTHR39173">
    <property type="entry name" value="ACETYLTRANSFERASE"/>
    <property type="match status" value="1"/>
</dbReference>
<dbReference type="Pfam" id="PF13302">
    <property type="entry name" value="Acetyltransf_3"/>
    <property type="match status" value="1"/>
</dbReference>
<proteinExistence type="predicted"/>
<keyword evidence="3" id="KW-1185">Reference proteome</keyword>
<comment type="caution">
    <text evidence="2">The sequence shown here is derived from an EMBL/GenBank/DDBJ whole genome shotgun (WGS) entry which is preliminary data.</text>
</comment>
<reference evidence="2 3" key="1">
    <citation type="submission" date="2021-03" db="EMBL/GenBank/DDBJ databases">
        <title>Genomic Encyclopedia of Type Strains, Phase IV (KMG-IV): sequencing the most valuable type-strain genomes for metagenomic binning, comparative biology and taxonomic classification.</title>
        <authorList>
            <person name="Goeker M."/>
        </authorList>
    </citation>
    <scope>NUCLEOTIDE SEQUENCE [LARGE SCALE GENOMIC DNA]</scope>
    <source>
        <strain evidence="2 3">DSM 28650</strain>
    </source>
</reference>
<protein>
    <submittedName>
        <fullName evidence="2">Acetyltransferase</fullName>
    </submittedName>
</protein>
<evidence type="ECO:0000313" key="2">
    <source>
        <dbReference type="EMBL" id="MBP2022605.1"/>
    </source>
</evidence>
<dbReference type="EMBL" id="JAGGLL010000018">
    <property type="protein sequence ID" value="MBP2022605.1"/>
    <property type="molecule type" value="Genomic_DNA"/>
</dbReference>
<dbReference type="PROSITE" id="PS51186">
    <property type="entry name" value="GNAT"/>
    <property type="match status" value="1"/>
</dbReference>
<evidence type="ECO:0000259" key="1">
    <source>
        <dbReference type="PROSITE" id="PS51186"/>
    </source>
</evidence>
<name>A0ABS4K5P7_9CLOT</name>
<dbReference type="PANTHER" id="PTHR39173:SF1">
    <property type="entry name" value="ACETYLTRANSFERASE"/>
    <property type="match status" value="1"/>
</dbReference>
<accession>A0ABS4K5P7</accession>
<dbReference type="InterPro" id="IPR016181">
    <property type="entry name" value="Acyl_CoA_acyltransferase"/>
</dbReference>
<dbReference type="CDD" id="cd04301">
    <property type="entry name" value="NAT_SF"/>
    <property type="match status" value="1"/>
</dbReference>
<dbReference type="Proteomes" id="UP001519308">
    <property type="component" value="Unassembled WGS sequence"/>
</dbReference>
<feature type="domain" description="N-acetyltransferase" evidence="1">
    <location>
        <begin position="1"/>
        <end position="169"/>
    </location>
</feature>
<dbReference type="Gene3D" id="3.40.630.30">
    <property type="match status" value="1"/>
</dbReference>
<evidence type="ECO:0000313" key="3">
    <source>
        <dbReference type="Proteomes" id="UP001519308"/>
    </source>
</evidence>